<keyword evidence="1" id="KW-0812">Transmembrane</keyword>
<evidence type="ECO:0000313" key="2">
    <source>
        <dbReference type="EMBL" id="OGG34993.1"/>
    </source>
</evidence>
<evidence type="ECO:0000256" key="1">
    <source>
        <dbReference type="SAM" id="Phobius"/>
    </source>
</evidence>
<gene>
    <name evidence="2" type="ORF">A2363_02110</name>
</gene>
<reference evidence="2 3" key="1">
    <citation type="journal article" date="2016" name="Nat. Commun.">
        <title>Thousands of microbial genomes shed light on interconnected biogeochemical processes in an aquifer system.</title>
        <authorList>
            <person name="Anantharaman K."/>
            <person name="Brown C.T."/>
            <person name="Hug L.A."/>
            <person name="Sharon I."/>
            <person name="Castelle C.J."/>
            <person name="Probst A.J."/>
            <person name="Thomas B.C."/>
            <person name="Singh A."/>
            <person name="Wilkins M.J."/>
            <person name="Karaoz U."/>
            <person name="Brodie E.L."/>
            <person name="Williams K.H."/>
            <person name="Hubbard S.S."/>
            <person name="Banfield J.F."/>
        </authorList>
    </citation>
    <scope>NUCLEOTIDE SEQUENCE [LARGE SCALE GENOMIC DNA]</scope>
</reference>
<name>A0A1F6BDW7_9BACT</name>
<feature type="transmembrane region" description="Helical" evidence="1">
    <location>
        <begin position="67"/>
        <end position="90"/>
    </location>
</feature>
<keyword evidence="1" id="KW-0472">Membrane</keyword>
<dbReference type="AlphaFoldDB" id="A0A1F6BDW7"/>
<keyword evidence="1" id="KW-1133">Transmembrane helix</keyword>
<protein>
    <recommendedName>
        <fullName evidence="4">DUF1648 domain-containing protein</fullName>
    </recommendedName>
</protein>
<dbReference type="STRING" id="1798401.A2363_02110"/>
<sequence length="124" mass="14580">MNIFRGHAQTVWRTLSVNWVVGLSHKFVLICFVLSLGILLWRWRLLPPMVPLWYSRPWGADQMTEPYWLFLLPMASMFLYIVNVVVSIYFTAEYLIFTQMLFLSSLIVSLLSFITLVKIVFLVT</sequence>
<evidence type="ECO:0000313" key="3">
    <source>
        <dbReference type="Proteomes" id="UP000176186"/>
    </source>
</evidence>
<feature type="transmembrane region" description="Helical" evidence="1">
    <location>
        <begin position="96"/>
        <end position="123"/>
    </location>
</feature>
<feature type="transmembrane region" description="Helical" evidence="1">
    <location>
        <begin position="27"/>
        <end position="46"/>
    </location>
</feature>
<dbReference type="Proteomes" id="UP000176186">
    <property type="component" value="Unassembled WGS sequence"/>
</dbReference>
<accession>A0A1F6BDW7</accession>
<comment type="caution">
    <text evidence="2">The sequence shown here is derived from an EMBL/GenBank/DDBJ whole genome shotgun (WGS) entry which is preliminary data.</text>
</comment>
<dbReference type="EMBL" id="MFKE01000019">
    <property type="protein sequence ID" value="OGG34993.1"/>
    <property type="molecule type" value="Genomic_DNA"/>
</dbReference>
<proteinExistence type="predicted"/>
<organism evidence="2 3">
    <name type="scientific">Candidatus Gottesmanbacteria bacterium RIFOXYB1_FULL_47_11</name>
    <dbReference type="NCBI Taxonomy" id="1798401"/>
    <lineage>
        <taxon>Bacteria</taxon>
        <taxon>Candidatus Gottesmaniibacteriota</taxon>
    </lineage>
</organism>
<evidence type="ECO:0008006" key="4">
    <source>
        <dbReference type="Google" id="ProtNLM"/>
    </source>
</evidence>